<accession>A0A4Q9GLW5</accession>
<dbReference type="EMBL" id="SIUB01000003">
    <property type="protein sequence ID" value="TBN53694.1"/>
    <property type="molecule type" value="Genomic_DNA"/>
</dbReference>
<dbReference type="RefSeq" id="WP_131002747.1">
    <property type="nucleotide sequence ID" value="NZ_JBHSZR010000003.1"/>
</dbReference>
<proteinExistence type="predicted"/>
<name>A0A4Q9GLW5_9HYPH</name>
<comment type="caution">
    <text evidence="1">The sequence shown here is derived from an EMBL/GenBank/DDBJ whole genome shotgun (WGS) entry which is preliminary data.</text>
</comment>
<gene>
    <name evidence="1" type="ORF">EYR15_07770</name>
</gene>
<protein>
    <recommendedName>
        <fullName evidence="3">Tat pathway signal sequence domain protein</fullName>
    </recommendedName>
</protein>
<keyword evidence="2" id="KW-1185">Reference proteome</keyword>
<sequence length="144" mass="15003">MSKLVDHQARRFGGLAAGAALGALIALPALAASGVSIELNRLETRDQSCRVSLVVGNPGDKAYDSLKLDLVFFDKDGVISRRLAVEAGPVRAAKTTVKLFDAADTPCDGVSRVLLNDVTACGGEQDCLGLVSTTSRVKGVEFGK</sequence>
<evidence type="ECO:0008006" key="3">
    <source>
        <dbReference type="Google" id="ProtNLM"/>
    </source>
</evidence>
<dbReference type="AlphaFoldDB" id="A0A4Q9GLW5"/>
<reference evidence="1 2" key="1">
    <citation type="submission" date="2019-02" db="EMBL/GenBank/DDBJ databases">
        <title>Hansschlegelia quercus sp. nov., a novel methylotrophic bacterium from buds of oak (Quercus robur L.).</title>
        <authorList>
            <person name="Agafonova N.V."/>
            <person name="Kaparullina E.N."/>
            <person name="Grouzdev D.S."/>
            <person name="Doronina N.V."/>
        </authorList>
    </citation>
    <scope>NUCLEOTIDE SEQUENCE [LARGE SCALE GENOMIC DNA]</scope>
    <source>
        <strain evidence="1 2">Dub</strain>
    </source>
</reference>
<dbReference type="Proteomes" id="UP000291613">
    <property type="component" value="Unassembled WGS sequence"/>
</dbReference>
<evidence type="ECO:0000313" key="2">
    <source>
        <dbReference type="Proteomes" id="UP000291613"/>
    </source>
</evidence>
<dbReference type="OrthoDB" id="7707524at2"/>
<evidence type="ECO:0000313" key="1">
    <source>
        <dbReference type="EMBL" id="TBN53694.1"/>
    </source>
</evidence>
<organism evidence="1 2">
    <name type="scientific">Hansschlegelia quercus</name>
    <dbReference type="NCBI Taxonomy" id="2528245"/>
    <lineage>
        <taxon>Bacteria</taxon>
        <taxon>Pseudomonadati</taxon>
        <taxon>Pseudomonadota</taxon>
        <taxon>Alphaproteobacteria</taxon>
        <taxon>Hyphomicrobiales</taxon>
        <taxon>Methylopilaceae</taxon>
        <taxon>Hansschlegelia</taxon>
    </lineage>
</organism>